<dbReference type="PANTHER" id="PTHR47151">
    <property type="entry name" value="LEU/ILE/VAL-BINDING ABC TRANSPORTER SUBUNIT"/>
    <property type="match status" value="1"/>
</dbReference>
<evidence type="ECO:0000256" key="3">
    <source>
        <dbReference type="ARBA" id="ARBA00022729"/>
    </source>
</evidence>
<accession>A0A6H3FDL4</accession>
<evidence type="ECO:0000313" key="8">
    <source>
        <dbReference type="Proteomes" id="UP000292919"/>
    </source>
</evidence>
<proteinExistence type="inferred from homology"/>
<keyword evidence="8" id="KW-1185">Reference proteome</keyword>
<protein>
    <submittedName>
        <fullName evidence="7">Branched-chain amino acid ABC transporter substrate-binding protein</fullName>
    </submittedName>
</protein>
<gene>
    <name evidence="7" type="ORF">EB812_01805</name>
</gene>
<feature type="signal peptide" evidence="5">
    <location>
        <begin position="1"/>
        <end position="23"/>
    </location>
</feature>
<feature type="domain" description="Leucine-binding protein" evidence="6">
    <location>
        <begin position="26"/>
        <end position="366"/>
    </location>
</feature>
<evidence type="ECO:0000259" key="6">
    <source>
        <dbReference type="Pfam" id="PF13458"/>
    </source>
</evidence>
<sequence length="373" mass="39651">MKGCGRWLGALALTLLLPAVALAADVKIGLMCPLTGKWASEGQDMKNIVSLLADEVNAKGGVKGRKIELVVEDDAGDPRTAALAAQKLASSGVVAVIGTYGSAVTEASQSILDEAGLVQIGTGSTSVRLTEKGLPLFFRTCPRDDAQGHAAATTIIKGGYKAVALLHDNSSYAKGLAQETKAQLDKLGVKVVFYDALTPGERDYTAILTKLKAAKPDLIFFTGYYPETGMLLRQKREMGWNVPMMGGDAANHQDLVKIAGNEAAEGYFFVSPPLPQDMDTPEAKAFLDAFKARYHAVPVSVWAVLAGDAFRAIVGALDAGQDKPEAMAAWLKQLKGMPALSGALGFNAKGDRVGEFYRVYKVDDKGRFVLQPK</sequence>
<evidence type="ECO:0000256" key="4">
    <source>
        <dbReference type="ARBA" id="ARBA00022970"/>
    </source>
</evidence>
<organism evidence="7 8">
    <name type="scientific">Desulfovibrio legallii</name>
    <dbReference type="NCBI Taxonomy" id="571438"/>
    <lineage>
        <taxon>Bacteria</taxon>
        <taxon>Pseudomonadati</taxon>
        <taxon>Thermodesulfobacteriota</taxon>
        <taxon>Desulfovibrionia</taxon>
        <taxon>Desulfovibrionales</taxon>
        <taxon>Desulfovibrionaceae</taxon>
        <taxon>Desulfovibrio</taxon>
    </lineage>
</organism>
<comment type="similarity">
    <text evidence="1">Belongs to the leucine-binding protein family.</text>
</comment>
<dbReference type="SUPFAM" id="SSF53822">
    <property type="entry name" value="Periplasmic binding protein-like I"/>
    <property type="match status" value="1"/>
</dbReference>
<dbReference type="Proteomes" id="UP000292919">
    <property type="component" value="Unassembled WGS sequence"/>
</dbReference>
<dbReference type="EMBL" id="SIXC01000002">
    <property type="protein sequence ID" value="TBH81524.1"/>
    <property type="molecule type" value="Genomic_DNA"/>
</dbReference>
<dbReference type="AlphaFoldDB" id="A0A6H3FDL4"/>
<feature type="chain" id="PRO_5026113974" evidence="5">
    <location>
        <begin position="24"/>
        <end position="373"/>
    </location>
</feature>
<dbReference type="InterPro" id="IPR028081">
    <property type="entry name" value="Leu-bd"/>
</dbReference>
<reference evidence="7 8" key="1">
    <citation type="submission" date="2018-12" db="EMBL/GenBank/DDBJ databases">
        <title>First genome draft of Desulfovibrio legallis sp. nov.</title>
        <authorList>
            <person name="Ben Dhia O."/>
            <person name="Najjari A."/>
            <person name="Ferjani R."/>
            <person name="Fhoula I."/>
            <person name="Fardeau M.-L."/>
            <person name="Boudabbous A."/>
            <person name="Ouzari H.I."/>
        </authorList>
    </citation>
    <scope>NUCLEOTIDE SEQUENCE [LARGE SCALE GENOMIC DNA]</scope>
    <source>
        <strain evidence="7 8">H1T</strain>
    </source>
</reference>
<dbReference type="PANTHER" id="PTHR47151:SF2">
    <property type="entry name" value="AMINO ACID BINDING PROTEIN"/>
    <property type="match status" value="1"/>
</dbReference>
<keyword evidence="2" id="KW-0813">Transport</keyword>
<evidence type="ECO:0000256" key="5">
    <source>
        <dbReference type="SAM" id="SignalP"/>
    </source>
</evidence>
<dbReference type="GO" id="GO:0006865">
    <property type="term" value="P:amino acid transport"/>
    <property type="evidence" value="ECO:0007669"/>
    <property type="project" value="UniProtKB-KW"/>
</dbReference>
<dbReference type="Gene3D" id="3.40.50.2300">
    <property type="match status" value="2"/>
</dbReference>
<dbReference type="CDD" id="cd06342">
    <property type="entry name" value="PBP1_ABC_LIVBP-like"/>
    <property type="match status" value="1"/>
</dbReference>
<evidence type="ECO:0000256" key="1">
    <source>
        <dbReference type="ARBA" id="ARBA00010062"/>
    </source>
</evidence>
<dbReference type="InterPro" id="IPR000709">
    <property type="entry name" value="Leu_Ile_Val-bd"/>
</dbReference>
<name>A0A6H3FDL4_9BACT</name>
<dbReference type="RefSeq" id="WP_118229603.1">
    <property type="nucleotide sequence ID" value="NZ_DBFBQU010000085.1"/>
</dbReference>
<dbReference type="Pfam" id="PF13458">
    <property type="entry name" value="Peripla_BP_6"/>
    <property type="match status" value="1"/>
</dbReference>
<evidence type="ECO:0000256" key="2">
    <source>
        <dbReference type="ARBA" id="ARBA00022448"/>
    </source>
</evidence>
<keyword evidence="3 5" id="KW-0732">Signal</keyword>
<dbReference type="InterPro" id="IPR028082">
    <property type="entry name" value="Peripla_BP_I"/>
</dbReference>
<dbReference type="PRINTS" id="PR00337">
    <property type="entry name" value="LEUILEVALBP"/>
</dbReference>
<comment type="caution">
    <text evidence="7">The sequence shown here is derived from an EMBL/GenBank/DDBJ whole genome shotgun (WGS) entry which is preliminary data.</text>
</comment>
<keyword evidence="4" id="KW-0029">Amino-acid transport</keyword>
<evidence type="ECO:0000313" key="7">
    <source>
        <dbReference type="EMBL" id="TBH81524.1"/>
    </source>
</evidence>